<accession>A0A9D4F3C0</accession>
<keyword evidence="2" id="KW-1185">Reference proteome</keyword>
<dbReference type="AlphaFoldDB" id="A0A9D4F3C0"/>
<dbReference type="EMBL" id="JAIWYP010000008">
    <property type="protein sequence ID" value="KAH3791018.1"/>
    <property type="molecule type" value="Genomic_DNA"/>
</dbReference>
<evidence type="ECO:0000313" key="2">
    <source>
        <dbReference type="Proteomes" id="UP000828390"/>
    </source>
</evidence>
<reference evidence="1" key="2">
    <citation type="submission" date="2020-11" db="EMBL/GenBank/DDBJ databases">
        <authorList>
            <person name="McCartney M.A."/>
            <person name="Auch B."/>
            <person name="Kono T."/>
            <person name="Mallez S."/>
            <person name="Becker A."/>
            <person name="Gohl D.M."/>
            <person name="Silverstein K.A.T."/>
            <person name="Koren S."/>
            <person name="Bechman K.B."/>
            <person name="Herman A."/>
            <person name="Abrahante J.E."/>
            <person name="Garbe J."/>
        </authorList>
    </citation>
    <scope>NUCLEOTIDE SEQUENCE</scope>
    <source>
        <strain evidence="1">Duluth1</strain>
        <tissue evidence="1">Whole animal</tissue>
    </source>
</reference>
<reference evidence="1" key="1">
    <citation type="journal article" date="2019" name="bioRxiv">
        <title>The Genome of the Zebra Mussel, Dreissena polymorpha: A Resource for Invasive Species Research.</title>
        <authorList>
            <person name="McCartney M.A."/>
            <person name="Auch B."/>
            <person name="Kono T."/>
            <person name="Mallez S."/>
            <person name="Zhang Y."/>
            <person name="Obille A."/>
            <person name="Becker A."/>
            <person name="Abrahante J.E."/>
            <person name="Garbe J."/>
            <person name="Badalamenti J.P."/>
            <person name="Herman A."/>
            <person name="Mangelson H."/>
            <person name="Liachko I."/>
            <person name="Sullivan S."/>
            <person name="Sone E.D."/>
            <person name="Koren S."/>
            <person name="Silverstein K.A.T."/>
            <person name="Beckman K.B."/>
            <person name="Gohl D.M."/>
        </authorList>
    </citation>
    <scope>NUCLEOTIDE SEQUENCE</scope>
    <source>
        <strain evidence="1">Duluth1</strain>
        <tissue evidence="1">Whole animal</tissue>
    </source>
</reference>
<name>A0A9D4F3C0_DREPO</name>
<evidence type="ECO:0000313" key="1">
    <source>
        <dbReference type="EMBL" id="KAH3791018.1"/>
    </source>
</evidence>
<gene>
    <name evidence="1" type="ORF">DPMN_169228</name>
</gene>
<proteinExistence type="predicted"/>
<protein>
    <submittedName>
        <fullName evidence="1">Uncharacterized protein</fullName>
    </submittedName>
</protein>
<dbReference type="Proteomes" id="UP000828390">
    <property type="component" value="Unassembled WGS sequence"/>
</dbReference>
<comment type="caution">
    <text evidence="1">The sequence shown here is derived from an EMBL/GenBank/DDBJ whole genome shotgun (WGS) entry which is preliminary data.</text>
</comment>
<sequence length="94" mass="11615">MTKIVHRKLIKTDYFYNTLYNNRHLWKILKQKVDRNGPLRVEYLDRSCCRDLDLSCWRYLNRSGMRNLDFSLWRDLDGIQCWDLHSSDWRDLDC</sequence>
<organism evidence="1 2">
    <name type="scientific">Dreissena polymorpha</name>
    <name type="common">Zebra mussel</name>
    <name type="synonym">Mytilus polymorpha</name>
    <dbReference type="NCBI Taxonomy" id="45954"/>
    <lineage>
        <taxon>Eukaryota</taxon>
        <taxon>Metazoa</taxon>
        <taxon>Spiralia</taxon>
        <taxon>Lophotrochozoa</taxon>
        <taxon>Mollusca</taxon>
        <taxon>Bivalvia</taxon>
        <taxon>Autobranchia</taxon>
        <taxon>Heteroconchia</taxon>
        <taxon>Euheterodonta</taxon>
        <taxon>Imparidentia</taxon>
        <taxon>Neoheterodontei</taxon>
        <taxon>Myida</taxon>
        <taxon>Dreissenoidea</taxon>
        <taxon>Dreissenidae</taxon>
        <taxon>Dreissena</taxon>
    </lineage>
</organism>